<keyword evidence="8 13" id="KW-0694">RNA-binding</keyword>
<keyword evidence="4 13" id="KW-0479">Metal-binding</keyword>
<comment type="similarity">
    <text evidence="2">Belongs to the CRISPR-associated protein Cas9 family. Subtype II-A subfamily.</text>
</comment>
<dbReference type="InterPro" id="IPR036397">
    <property type="entry name" value="RNaseH_sf"/>
</dbReference>
<feature type="domain" description="HNH Cas9-type" evidence="14">
    <location>
        <begin position="556"/>
        <end position="708"/>
    </location>
</feature>
<evidence type="ECO:0000256" key="11">
    <source>
        <dbReference type="ARBA" id="ARBA00023211"/>
    </source>
</evidence>
<feature type="binding site" evidence="13">
    <location>
        <position position="768"/>
    </location>
    <ligand>
        <name>Mg(2+)</name>
        <dbReference type="ChEBI" id="CHEBI:18420"/>
        <label>2</label>
    </ligand>
</feature>
<comment type="subunit">
    <text evidence="12 13">Monomer. Binds crRNA and tracrRNA.</text>
</comment>
<dbReference type="AlphaFoldDB" id="A0A3R6AUX7"/>
<dbReference type="GO" id="GO:0043571">
    <property type="term" value="P:maintenance of CRISPR repeat elements"/>
    <property type="evidence" value="ECO:0007669"/>
    <property type="project" value="UniProtKB-UniRule"/>
</dbReference>
<keyword evidence="3 13" id="KW-0540">Nuclease</keyword>
<evidence type="ECO:0000256" key="4">
    <source>
        <dbReference type="ARBA" id="ARBA00022723"/>
    </source>
</evidence>
<dbReference type="GO" id="GO:0003723">
    <property type="term" value="F:RNA binding"/>
    <property type="evidence" value="ECO:0007669"/>
    <property type="project" value="UniProtKB-UniRule"/>
</dbReference>
<comment type="caution">
    <text evidence="15">The sequence shown here is derived from an EMBL/GenBank/DDBJ whole genome shotgun (WGS) entry which is preliminary data.</text>
</comment>
<sequence length="1140" mass="131864">MRENGSDERRRNMDEKMDYRIGLDIGIASVGWAVLQNNSDDEPVRIVDLGVRIFDTAEIPKTGESLAGPRRAARTTRRRLRRRKHRLDRIKWLFENQGLINIDDFLKRYNMAGLPDVYQLRYEALDRKLTDEELAQVLLHIAKHRGFRSTRKAETAAKENGAVLKATDENQKRMQEKGYRTVGEMIYLDEAFRTGCSWSEKGYILTPRNKAENYQHTMLRAMLVEEVKEIFSSQRRLGNEKATEELEEKYLEIMTSQRSFDLGPGMQPDGKPSPYAMEGFSDRVGKCTFLGDQGELRGAKGTYTAEYFVALQKINHTKLVNQDGETRNFTEEERRALTLLLFTQKEVKYAAVRKKLGLPEDILFYNLNYKKAATKEEQQKENQNTEKAKFIGMPYYHDYKKCLEERVKYLTENEVRDLFDEIGTIMTCYKNDDSRTERLAKLGLVPIEMEGLLAYTPTKFQHLSMKAMRNIIPFLEKGMTYDKACEEAGYDFKADSKGIKQKLLTGEKVNQTINEITNPVVKRSVSQTVKVINAIIRTYGSPQAINIELAREMSKTFEERRKIKGDMEKRQKNNEDVKKQIQELGKLSPTGQDILKYRLWQEQQGICMYSGKTIPLEELFKPGYDIDHILPYSITFDDSFRNKVLVTSQENRQKGNRTPYEYMGNDEQRWNEFETRVKTTIRDYKKQQKLLKKHFSEEERSEFKERNLTDTKYITTVIYNMIRQNLEMAPLNRPEKKKQVRAVNGAITAYLRKRWGLPQKNRETDTHHAMDAVVIACCTDGMIQKISRYTKVRERCYSKGTEFVDAETGEIFRPEDYSRAEWDEIFGVHIPKPWETFRAELDVRMGDDPKGFLDTHSDVALELDYPEYDYENLRPIFVSRMPNHKVTGAAHADTIRSPRHFKDEGIVLTKTALTDLKLDKDGEIDGYYNPQSDLLLYEALKKQLLLYGNDAKKAFAQDFHKPKADGTEGPVVRKVKIQKKQTMGVFVDSGNGIAENGGMVRIDVFHVNGKYYFVPVYTADVVKKVLPNRAATAHKPYGEWKVMEDKDFLFSLYSRDLIHIKSKKDIPIKMVNGGMEGIKETYAYYIGADISAANIQGIAHDSRYKFRGLGIQSLDVLEKCQIDVLGHVSVVRSEKRMGFS</sequence>
<keyword evidence="9 13" id="KW-0051">Antiviral defense</keyword>
<dbReference type="Proteomes" id="UP000283513">
    <property type="component" value="Unassembled WGS sequence"/>
</dbReference>
<evidence type="ECO:0000256" key="7">
    <source>
        <dbReference type="ARBA" id="ARBA00022842"/>
    </source>
</evidence>
<comment type="cofactor">
    <cofactor evidence="1 13">
        <name>Mg(2+)</name>
        <dbReference type="ChEBI" id="CHEBI:18420"/>
    </cofactor>
</comment>
<evidence type="ECO:0000256" key="1">
    <source>
        <dbReference type="ARBA" id="ARBA00001946"/>
    </source>
</evidence>
<feature type="binding site" evidence="13">
    <location>
        <position position="24"/>
    </location>
    <ligand>
        <name>Mg(2+)</name>
        <dbReference type="ChEBI" id="CHEBI:18420"/>
        <label>2</label>
    </ligand>
</feature>
<dbReference type="Pfam" id="PF18541">
    <property type="entry name" value="RuvC_III"/>
    <property type="match status" value="1"/>
</dbReference>
<reference evidence="15 16" key="1">
    <citation type="submission" date="2018-08" db="EMBL/GenBank/DDBJ databases">
        <title>A genome reference for cultivated species of the human gut microbiota.</title>
        <authorList>
            <person name="Zou Y."/>
            <person name="Xue W."/>
            <person name="Luo G."/>
        </authorList>
    </citation>
    <scope>NUCLEOTIDE SEQUENCE [LARGE SCALE GENOMIC DNA]</scope>
    <source>
        <strain evidence="15 16">AM37-1AC</strain>
    </source>
</reference>
<keyword evidence="10 13" id="KW-0238">DNA-binding</keyword>
<dbReference type="GO" id="GO:0003677">
    <property type="term" value="F:DNA binding"/>
    <property type="evidence" value="ECO:0007669"/>
    <property type="project" value="UniProtKB-UniRule"/>
</dbReference>
<keyword evidence="5 13" id="KW-0255">Endonuclease</keyword>
<dbReference type="GO" id="GO:0016787">
    <property type="term" value="F:hydrolase activity"/>
    <property type="evidence" value="ECO:0007669"/>
    <property type="project" value="UniProtKB-KW"/>
</dbReference>
<dbReference type="Pfam" id="PF13395">
    <property type="entry name" value="HNH_4"/>
    <property type="match status" value="1"/>
</dbReference>
<evidence type="ECO:0000256" key="3">
    <source>
        <dbReference type="ARBA" id="ARBA00022722"/>
    </source>
</evidence>
<evidence type="ECO:0000259" key="14">
    <source>
        <dbReference type="PROSITE" id="PS51749"/>
    </source>
</evidence>
<dbReference type="Gene3D" id="3.30.420.10">
    <property type="entry name" value="Ribonuclease H-like superfamily/Ribonuclease H"/>
    <property type="match status" value="3"/>
</dbReference>
<feature type="active site" description="For RuvC-like nuclease domain" evidence="13">
    <location>
        <position position="24"/>
    </location>
</feature>
<dbReference type="EMBL" id="QSHO01000002">
    <property type="protein sequence ID" value="RHC19936.1"/>
    <property type="molecule type" value="Genomic_DNA"/>
</dbReference>
<feature type="binding site" evidence="13">
    <location>
        <position position="24"/>
    </location>
    <ligand>
        <name>Mg(2+)</name>
        <dbReference type="ChEBI" id="CHEBI:18420"/>
        <label>1</label>
    </ligand>
</feature>
<dbReference type="InterPro" id="IPR003615">
    <property type="entry name" value="HNH_nuc"/>
</dbReference>
<protein>
    <recommendedName>
        <fullName evidence="13">CRISPR-associated endonuclease Cas9</fullName>
        <ecNumber evidence="13">3.1.-.-</ecNumber>
    </recommendedName>
</protein>
<comment type="domain">
    <text evidence="13">Has 2 endonuclease domains. The discontinuous RuvC-like domain cleaves the target DNA noncomplementary to crRNA while the HNH nuclease domain cleaves the target DNA complementary to crRNA.</text>
</comment>
<comment type="function">
    <text evidence="13">CRISPR (clustered regularly interspaced short palindromic repeat) is an adaptive immune system that provides protection against mobile genetic elements (viruses, transposable elements and conjugative plasmids). CRISPR clusters contain spacers, sequences complementary to antecedent mobile elements, and target invading nucleic acids. CRISPR clusters are transcribed and processed into CRISPR RNA (crRNA). In type II CRISPR systems correct processing of pre-crRNA requires a trans-encoded small RNA (tracrRNA), endogenous ribonuclease 3 (rnc) and this protein. The tracrRNA serves as a guide for ribonuclease 3-aided processing of pre-crRNA. Subsequently Cas9/crRNA/tracrRNA endonucleolytically cleaves linear or circular dsDNA target complementary to the spacer; Cas9 is inactive in the absence of the 2 guide RNAs (gRNA). Cas9 recognizes the protospacer adjacent motif (PAM) in the CRISPR repeat sequences to help distinguish self versus nonself, as targets within the bacterial CRISPR locus do not have PAMs. PAM recognition is also required for catalytic activity.</text>
</comment>
<keyword evidence="11" id="KW-0464">Manganese</keyword>
<dbReference type="InterPro" id="IPR041383">
    <property type="entry name" value="RuvC_III"/>
</dbReference>
<dbReference type="HAMAP" id="MF_01480">
    <property type="entry name" value="Cas9"/>
    <property type="match status" value="1"/>
</dbReference>
<evidence type="ECO:0000313" key="16">
    <source>
        <dbReference type="Proteomes" id="UP000283513"/>
    </source>
</evidence>
<evidence type="ECO:0000313" key="15">
    <source>
        <dbReference type="EMBL" id="RHC19936.1"/>
    </source>
</evidence>
<accession>A0A3R6AUX7</accession>
<evidence type="ECO:0000256" key="6">
    <source>
        <dbReference type="ARBA" id="ARBA00022801"/>
    </source>
</evidence>
<dbReference type="GO" id="GO:0004519">
    <property type="term" value="F:endonuclease activity"/>
    <property type="evidence" value="ECO:0007669"/>
    <property type="project" value="UniProtKB-UniRule"/>
</dbReference>
<keyword evidence="7 13" id="KW-0460">Magnesium</keyword>
<evidence type="ECO:0000256" key="12">
    <source>
        <dbReference type="ARBA" id="ARBA00046380"/>
    </source>
</evidence>
<keyword evidence="6 13" id="KW-0378">Hydrolase</keyword>
<dbReference type="EC" id="3.1.-.-" evidence="13"/>
<gene>
    <name evidence="13 15" type="primary">cas9</name>
    <name evidence="15" type="ORF">DW856_03495</name>
</gene>
<feature type="binding site" evidence="13">
    <location>
        <position position="548"/>
    </location>
    <ligand>
        <name>Mg(2+)</name>
        <dbReference type="ChEBI" id="CHEBI:18420"/>
        <label>1</label>
    </ligand>
</feature>
<feature type="active site" description="Proton acceptor for HNH nuclease domain" evidence="13">
    <location>
        <position position="628"/>
    </location>
</feature>
<dbReference type="InterPro" id="IPR033114">
    <property type="entry name" value="HNH_CAS9"/>
</dbReference>
<evidence type="ECO:0000256" key="8">
    <source>
        <dbReference type="ARBA" id="ARBA00022884"/>
    </source>
</evidence>
<feature type="binding site" evidence="13">
    <location>
        <position position="552"/>
    </location>
    <ligand>
        <name>Mg(2+)</name>
        <dbReference type="ChEBI" id="CHEBI:18420"/>
        <label>1</label>
    </ligand>
</feature>
<feature type="binding site" evidence="13">
    <location>
        <position position="552"/>
    </location>
    <ligand>
        <name>Mg(2+)</name>
        <dbReference type="ChEBI" id="CHEBI:18420"/>
        <label>2</label>
    </ligand>
</feature>
<evidence type="ECO:0000256" key="2">
    <source>
        <dbReference type="ARBA" id="ARBA00005244"/>
    </source>
</evidence>
<name>A0A3R6AUX7_9FIRM</name>
<evidence type="ECO:0000256" key="13">
    <source>
        <dbReference type="HAMAP-Rule" id="MF_01480"/>
    </source>
</evidence>
<comment type="similarity">
    <text evidence="13">Belongs to the CRISPR-associated Cas9 family.</text>
</comment>
<dbReference type="PROSITE" id="PS51749">
    <property type="entry name" value="HNH_CAS9"/>
    <property type="match status" value="1"/>
</dbReference>
<dbReference type="InterPro" id="IPR028629">
    <property type="entry name" value="Cas9"/>
</dbReference>
<evidence type="ECO:0000256" key="9">
    <source>
        <dbReference type="ARBA" id="ARBA00023118"/>
    </source>
</evidence>
<proteinExistence type="inferred from homology"/>
<evidence type="ECO:0000256" key="5">
    <source>
        <dbReference type="ARBA" id="ARBA00022759"/>
    </source>
</evidence>
<dbReference type="GO" id="GO:0051607">
    <property type="term" value="P:defense response to virus"/>
    <property type="evidence" value="ECO:0007669"/>
    <property type="project" value="UniProtKB-UniRule"/>
</dbReference>
<evidence type="ECO:0000256" key="10">
    <source>
        <dbReference type="ARBA" id="ARBA00023125"/>
    </source>
</evidence>
<dbReference type="NCBIfam" id="TIGR01865">
    <property type="entry name" value="cas_Csn1"/>
    <property type="match status" value="1"/>
</dbReference>
<organism evidence="15 16">
    <name type="scientific">Roseburia intestinalis</name>
    <dbReference type="NCBI Taxonomy" id="166486"/>
    <lineage>
        <taxon>Bacteria</taxon>
        <taxon>Bacillati</taxon>
        <taxon>Bacillota</taxon>
        <taxon>Clostridia</taxon>
        <taxon>Lachnospirales</taxon>
        <taxon>Lachnospiraceae</taxon>
        <taxon>Roseburia</taxon>
    </lineage>
</organism>
<dbReference type="GO" id="GO:0046872">
    <property type="term" value="F:metal ion binding"/>
    <property type="evidence" value="ECO:0007669"/>
    <property type="project" value="UniProtKB-UniRule"/>
</dbReference>